<dbReference type="InterPro" id="IPR036514">
    <property type="entry name" value="SGNH_hydro_sf"/>
</dbReference>
<sequence length="613" mass="69919">MKQSNTQRLDVFDGLKGLAILLILGYYFFQHIVPGGYLAVNLFLVIAGFFNFRHFYIADSQGKQPKIRSYYRRRFERLFFPMLAMIVTVTTFIMLFAREYFFNIRNMALSGLVFLNNYYQIFQEQSYFVQAANPSAFTHLWYVSLLGQLLLLTPIAVKLFYSWNRRPAVAANFLLVVSLISAFLMAYWYPEGGDPTRVYYDLLTRASAYTFGGALGFIFPAKLEAKPLASKPKLVLNGIGLIAVIMLFLMVNFMYGTQAFAYRFGMTLFTLTSGLLIIAAIHPDTIWHKLLSFKPLAWLGRRSFSYYLWYYAIYLVLPTVMGNLAKSMTWLTLIQMLVLIIVAEFSYQIFEQQRIQLPLGQHFNLKKSQMQFNFLKKHPQQLTAVKVLTGIYAIVFIIGSIGVLAAPESRSDTAEELQSVIVSNEELADQTQDESTQTNKVINNIEGLDQEETLYASGLDVTFVGDSILLAAAEDIQTVFPKAIIQGEVGRQLYRSVDTIEQLKTSNLLQSTVVTMLGSNGTFTQNQLDDYIQAVGTDRDHYFVTANVNRPWNDDVNRQLFNAAQRYGNVHVIDWETYANDHPEWMYEDGAHPNKEGAKELAVFIAQEVYGQR</sequence>
<keyword evidence="7 10" id="KW-0012">Acyltransferase</keyword>
<dbReference type="InterPro" id="IPR050879">
    <property type="entry name" value="Acyltransferase_3"/>
</dbReference>
<keyword evidence="6 8" id="KW-0472">Membrane</keyword>
<evidence type="ECO:0000313" key="11">
    <source>
        <dbReference type="Proteomes" id="UP000263232"/>
    </source>
</evidence>
<evidence type="ECO:0000313" key="10">
    <source>
        <dbReference type="EMBL" id="AXY25914.1"/>
    </source>
</evidence>
<dbReference type="Pfam" id="PF01757">
    <property type="entry name" value="Acyl_transf_3"/>
    <property type="match status" value="1"/>
</dbReference>
<organism evidence="10 11">
    <name type="scientific">Suicoccus acidiformans</name>
    <dbReference type="NCBI Taxonomy" id="2036206"/>
    <lineage>
        <taxon>Bacteria</taxon>
        <taxon>Bacillati</taxon>
        <taxon>Bacillota</taxon>
        <taxon>Bacilli</taxon>
        <taxon>Lactobacillales</taxon>
        <taxon>Aerococcaceae</taxon>
        <taxon>Suicoccus</taxon>
    </lineage>
</organism>
<evidence type="ECO:0000256" key="4">
    <source>
        <dbReference type="ARBA" id="ARBA00022692"/>
    </source>
</evidence>
<feature type="transmembrane region" description="Helical" evidence="8">
    <location>
        <begin position="234"/>
        <end position="255"/>
    </location>
</feature>
<feature type="transmembrane region" description="Helical" evidence="8">
    <location>
        <begin position="202"/>
        <end position="222"/>
    </location>
</feature>
<feature type="transmembrane region" description="Helical" evidence="8">
    <location>
        <begin position="261"/>
        <end position="283"/>
    </location>
</feature>
<protein>
    <submittedName>
        <fullName evidence="10">Acyltransferase</fullName>
    </submittedName>
</protein>
<keyword evidence="3 10" id="KW-0808">Transferase</keyword>
<name>A0A347WLF7_9LACT</name>
<dbReference type="CDD" id="cd01840">
    <property type="entry name" value="SGNH_hydrolase_yrhL_like"/>
    <property type="match status" value="1"/>
</dbReference>
<dbReference type="GO" id="GO:0016747">
    <property type="term" value="F:acyltransferase activity, transferring groups other than amino-acyl groups"/>
    <property type="evidence" value="ECO:0007669"/>
    <property type="project" value="InterPro"/>
</dbReference>
<accession>A0A347WLF7</accession>
<feature type="transmembrane region" description="Helical" evidence="8">
    <location>
        <begin position="327"/>
        <end position="347"/>
    </location>
</feature>
<dbReference type="GO" id="GO:0009103">
    <property type="term" value="P:lipopolysaccharide biosynthetic process"/>
    <property type="evidence" value="ECO:0007669"/>
    <property type="project" value="TreeGrafter"/>
</dbReference>
<dbReference type="AlphaFoldDB" id="A0A347WLF7"/>
<dbReference type="EMBL" id="CP023434">
    <property type="protein sequence ID" value="AXY25914.1"/>
    <property type="molecule type" value="Genomic_DNA"/>
</dbReference>
<dbReference type="GO" id="GO:0005886">
    <property type="term" value="C:plasma membrane"/>
    <property type="evidence" value="ECO:0007669"/>
    <property type="project" value="UniProtKB-SubCell"/>
</dbReference>
<feature type="transmembrane region" description="Helical" evidence="8">
    <location>
        <begin position="12"/>
        <end position="29"/>
    </location>
</feature>
<evidence type="ECO:0000256" key="2">
    <source>
        <dbReference type="ARBA" id="ARBA00022475"/>
    </source>
</evidence>
<evidence type="ECO:0000256" key="7">
    <source>
        <dbReference type="ARBA" id="ARBA00023315"/>
    </source>
</evidence>
<evidence type="ECO:0000256" key="3">
    <source>
        <dbReference type="ARBA" id="ARBA00022679"/>
    </source>
</evidence>
<dbReference type="InterPro" id="IPR002656">
    <property type="entry name" value="Acyl_transf_3_dom"/>
</dbReference>
<evidence type="ECO:0000256" key="8">
    <source>
        <dbReference type="SAM" id="Phobius"/>
    </source>
</evidence>
<evidence type="ECO:0000259" key="9">
    <source>
        <dbReference type="Pfam" id="PF01757"/>
    </source>
</evidence>
<comment type="subcellular location">
    <subcellularLocation>
        <location evidence="1">Cell membrane</location>
        <topology evidence="1">Multi-pass membrane protein</topology>
    </subcellularLocation>
</comment>
<feature type="transmembrane region" description="Helical" evidence="8">
    <location>
        <begin position="168"/>
        <end position="190"/>
    </location>
</feature>
<dbReference type="Proteomes" id="UP000263232">
    <property type="component" value="Chromosome"/>
</dbReference>
<dbReference type="PANTHER" id="PTHR23028:SF53">
    <property type="entry name" value="ACYL_TRANSF_3 DOMAIN-CONTAINING PROTEIN"/>
    <property type="match status" value="1"/>
</dbReference>
<evidence type="ECO:0000256" key="5">
    <source>
        <dbReference type="ARBA" id="ARBA00022989"/>
    </source>
</evidence>
<feature type="domain" description="Acyltransferase 3" evidence="9">
    <location>
        <begin position="12"/>
        <end position="342"/>
    </location>
</feature>
<gene>
    <name evidence="10" type="ORF">CL176_07835</name>
</gene>
<dbReference type="RefSeq" id="WP_118990814.1">
    <property type="nucleotide sequence ID" value="NZ_CP023434.1"/>
</dbReference>
<dbReference type="PANTHER" id="PTHR23028">
    <property type="entry name" value="ACETYLTRANSFERASE"/>
    <property type="match status" value="1"/>
</dbReference>
<dbReference type="KEGG" id="abae:CL176_07835"/>
<dbReference type="SUPFAM" id="SSF52266">
    <property type="entry name" value="SGNH hydrolase"/>
    <property type="match status" value="1"/>
</dbReference>
<evidence type="ECO:0000256" key="1">
    <source>
        <dbReference type="ARBA" id="ARBA00004651"/>
    </source>
</evidence>
<feature type="transmembrane region" description="Helical" evidence="8">
    <location>
        <begin position="384"/>
        <end position="406"/>
    </location>
</feature>
<proteinExistence type="predicted"/>
<feature type="transmembrane region" description="Helical" evidence="8">
    <location>
        <begin position="304"/>
        <end position="321"/>
    </location>
</feature>
<reference evidence="10 11" key="1">
    <citation type="submission" date="2017-09" db="EMBL/GenBank/DDBJ databases">
        <title>Complete genome sequence of Oxytococcus suis strain ZY16052.</title>
        <authorList>
            <person name="Li F."/>
        </authorList>
    </citation>
    <scope>NUCLEOTIDE SEQUENCE [LARGE SCALE GENOMIC DNA]</scope>
    <source>
        <strain evidence="10 11">ZY16052</strain>
    </source>
</reference>
<feature type="transmembrane region" description="Helical" evidence="8">
    <location>
        <begin position="35"/>
        <end position="57"/>
    </location>
</feature>
<keyword evidence="11" id="KW-1185">Reference proteome</keyword>
<feature type="transmembrane region" description="Helical" evidence="8">
    <location>
        <begin position="140"/>
        <end position="161"/>
    </location>
</feature>
<keyword evidence="5 8" id="KW-1133">Transmembrane helix</keyword>
<evidence type="ECO:0000256" key="6">
    <source>
        <dbReference type="ARBA" id="ARBA00023136"/>
    </source>
</evidence>
<dbReference type="OrthoDB" id="9796461at2"/>
<dbReference type="Gene3D" id="3.40.50.1110">
    <property type="entry name" value="SGNH hydrolase"/>
    <property type="match status" value="1"/>
</dbReference>
<feature type="transmembrane region" description="Helical" evidence="8">
    <location>
        <begin position="78"/>
        <end position="97"/>
    </location>
</feature>
<keyword evidence="2" id="KW-1003">Cell membrane</keyword>
<keyword evidence="4 8" id="KW-0812">Transmembrane</keyword>